<name>A0ABS7SRM6_9BURK</name>
<sequence length="138" mass="14831">MSTPESIAAGHAAMAEGRARAAETLARRIECKELLSAVELRSALGVVQQAIDEAVASNRLFAFEGPGREPYYPAFYADATVARSALELVAQELLDLPAPSKYHFFLSMRTNLGTTPLEALKCGRVDEVLQAAAGFMNT</sequence>
<gene>
    <name evidence="1" type="ORF">I4X03_015095</name>
</gene>
<evidence type="ECO:0000313" key="2">
    <source>
        <dbReference type="Proteomes" id="UP000809349"/>
    </source>
</evidence>
<comment type="caution">
    <text evidence="1">The sequence shown here is derived from an EMBL/GenBank/DDBJ whole genome shotgun (WGS) entry which is preliminary data.</text>
</comment>
<protein>
    <submittedName>
        <fullName evidence="1">Uncharacterized protein</fullName>
    </submittedName>
</protein>
<organism evidence="1 2">
    <name type="scientific">Massilia soli</name>
    <dbReference type="NCBI Taxonomy" id="2792854"/>
    <lineage>
        <taxon>Bacteria</taxon>
        <taxon>Pseudomonadati</taxon>
        <taxon>Pseudomonadota</taxon>
        <taxon>Betaproteobacteria</taxon>
        <taxon>Burkholderiales</taxon>
        <taxon>Oxalobacteraceae</taxon>
        <taxon>Telluria group</taxon>
        <taxon>Massilia</taxon>
    </lineage>
</organism>
<reference evidence="1 2" key="1">
    <citation type="submission" date="2021-08" db="EMBL/GenBank/DDBJ databases">
        <title>Massilia sp. R798.</title>
        <authorList>
            <person name="Baek J.H."/>
            <person name="Jung H.S."/>
            <person name="Kim K.R."/>
            <person name="Jeon C.O."/>
        </authorList>
    </citation>
    <scope>NUCLEOTIDE SEQUENCE [LARGE SCALE GENOMIC DNA]</scope>
    <source>
        <strain evidence="1 2">R798</strain>
    </source>
</reference>
<dbReference type="RefSeq" id="WP_223469076.1">
    <property type="nucleotide sequence ID" value="NZ_JAFBIL020000006.1"/>
</dbReference>
<evidence type="ECO:0000313" key="1">
    <source>
        <dbReference type="EMBL" id="MBZ2208590.1"/>
    </source>
</evidence>
<dbReference type="EMBL" id="JAFBIL020000006">
    <property type="protein sequence ID" value="MBZ2208590.1"/>
    <property type="molecule type" value="Genomic_DNA"/>
</dbReference>
<dbReference type="Proteomes" id="UP000809349">
    <property type="component" value="Unassembled WGS sequence"/>
</dbReference>
<proteinExistence type="predicted"/>
<accession>A0ABS7SRM6</accession>
<keyword evidence="2" id="KW-1185">Reference proteome</keyword>